<dbReference type="Proteomes" id="UP001302696">
    <property type="component" value="Chromosome"/>
</dbReference>
<keyword evidence="2" id="KW-1185">Reference proteome</keyword>
<dbReference type="RefSeq" id="WP_063697729.1">
    <property type="nucleotide sequence ID" value="NZ_BBIM01000030.1"/>
</dbReference>
<evidence type="ECO:0000313" key="1">
    <source>
        <dbReference type="EMBL" id="WPC20961.1"/>
    </source>
</evidence>
<proteinExistence type="predicted"/>
<accession>A0ABZ0Q1Z2</accession>
<protein>
    <submittedName>
        <fullName evidence="1">Uncharacterized protein</fullName>
    </submittedName>
</protein>
<reference evidence="2" key="1">
    <citation type="submission" date="2024-06" db="EMBL/GenBank/DDBJ databases">
        <authorList>
            <person name="Chang H.C."/>
            <person name="Mun S.Y."/>
        </authorList>
    </citation>
    <scope>NUCLEOTIDE SEQUENCE [LARGE SCALE GENOMIC DNA]</scope>
    <source>
        <strain evidence="2">KT1</strain>
    </source>
</reference>
<gene>
    <name evidence="1" type="ORF">N6G96_06580</name>
</gene>
<evidence type="ECO:0000313" key="2">
    <source>
        <dbReference type="Proteomes" id="UP001302696"/>
    </source>
</evidence>
<sequence length="91" mass="10337">MRLIDFNLSVTELDPQLKLYFKPANHPALPVSSLRLLDHWLIVEPGTTPLTLDQFETRVQAAGGSRQLAYSDTNQVKLFGYQLREQKIILG</sequence>
<name>A0ABZ0Q1Z2_9LACO</name>
<organism evidence="1 2">
    <name type="scientific">Pediococcus inopinatus</name>
    <dbReference type="NCBI Taxonomy" id="114090"/>
    <lineage>
        <taxon>Bacteria</taxon>
        <taxon>Bacillati</taxon>
        <taxon>Bacillota</taxon>
        <taxon>Bacilli</taxon>
        <taxon>Lactobacillales</taxon>
        <taxon>Lactobacillaceae</taxon>
        <taxon>Pediococcus</taxon>
    </lineage>
</organism>
<dbReference type="EMBL" id="CP104778">
    <property type="protein sequence ID" value="WPC20961.1"/>
    <property type="molecule type" value="Genomic_DNA"/>
</dbReference>